<reference evidence="8" key="2">
    <citation type="submission" date="2018-10" db="EMBL/GenBank/DDBJ databases">
        <title>Effector identification in a new, highly contiguous assembly of the strawberry crown rot pathogen Phytophthora cactorum.</title>
        <authorList>
            <person name="Armitage A.D."/>
            <person name="Nellist C.F."/>
            <person name="Bates H."/>
            <person name="Vickerstaff R.J."/>
            <person name="Harrison R.J."/>
        </authorList>
    </citation>
    <scope>NUCLEOTIDE SEQUENCE</scope>
    <source>
        <strain evidence="8">4032</strain>
        <strain evidence="9">4040</strain>
    </source>
</reference>
<dbReference type="InterPro" id="IPR012337">
    <property type="entry name" value="RNaseH-like_sf"/>
</dbReference>
<evidence type="ECO:0000256" key="2">
    <source>
        <dbReference type="ARBA" id="ARBA00022695"/>
    </source>
</evidence>
<dbReference type="GO" id="GO:0015074">
    <property type="term" value="P:DNA integration"/>
    <property type="evidence" value="ECO:0007669"/>
    <property type="project" value="InterPro"/>
</dbReference>
<dbReference type="Proteomes" id="UP000251314">
    <property type="component" value="Unassembled WGS sequence"/>
</dbReference>
<evidence type="ECO:0000256" key="3">
    <source>
        <dbReference type="ARBA" id="ARBA00022722"/>
    </source>
</evidence>
<comment type="caution">
    <text evidence="10">The sequence shown here is derived from an EMBL/GenBank/DDBJ whole genome shotgun (WGS) entry which is preliminary data.</text>
</comment>
<keyword evidence="5" id="KW-0378">Hydrolase</keyword>
<dbReference type="OrthoDB" id="124072at2759"/>
<dbReference type="Proteomes" id="UP000774804">
    <property type="component" value="Unassembled WGS sequence"/>
</dbReference>
<dbReference type="InterPro" id="IPR041588">
    <property type="entry name" value="Integrase_H2C2"/>
</dbReference>
<dbReference type="InterPro" id="IPR043502">
    <property type="entry name" value="DNA/RNA_pol_sf"/>
</dbReference>
<proteinExistence type="predicted"/>
<dbReference type="SUPFAM" id="SSF56672">
    <property type="entry name" value="DNA/RNA polymerases"/>
    <property type="match status" value="1"/>
</dbReference>
<dbReference type="SUPFAM" id="SSF53098">
    <property type="entry name" value="Ribonuclease H-like"/>
    <property type="match status" value="1"/>
</dbReference>
<dbReference type="Gene3D" id="3.30.70.270">
    <property type="match status" value="1"/>
</dbReference>
<dbReference type="GO" id="GO:0003964">
    <property type="term" value="F:RNA-directed DNA polymerase activity"/>
    <property type="evidence" value="ECO:0007669"/>
    <property type="project" value="UniProtKB-KW"/>
</dbReference>
<dbReference type="InterPro" id="IPR041373">
    <property type="entry name" value="RT_RNaseH"/>
</dbReference>
<feature type="domain" description="Integrase catalytic" evidence="7">
    <location>
        <begin position="449"/>
        <end position="531"/>
    </location>
</feature>
<dbReference type="PROSITE" id="PS50994">
    <property type="entry name" value="INTEGRASE"/>
    <property type="match status" value="1"/>
</dbReference>
<accession>A0A329S5W2</accession>
<dbReference type="InterPro" id="IPR043128">
    <property type="entry name" value="Rev_trsase/Diguanyl_cyclase"/>
</dbReference>
<evidence type="ECO:0000259" key="7">
    <source>
        <dbReference type="PROSITE" id="PS50994"/>
    </source>
</evidence>
<dbReference type="GO" id="GO:0004519">
    <property type="term" value="F:endonuclease activity"/>
    <property type="evidence" value="ECO:0007669"/>
    <property type="project" value="UniProtKB-KW"/>
</dbReference>
<keyword evidence="6" id="KW-0695">RNA-directed DNA polymerase</keyword>
<organism evidence="10 11">
    <name type="scientific">Phytophthora cactorum</name>
    <dbReference type="NCBI Taxonomy" id="29920"/>
    <lineage>
        <taxon>Eukaryota</taxon>
        <taxon>Sar</taxon>
        <taxon>Stramenopiles</taxon>
        <taxon>Oomycota</taxon>
        <taxon>Peronosporomycetes</taxon>
        <taxon>Peronosporales</taxon>
        <taxon>Peronosporaceae</taxon>
        <taxon>Phytophthora</taxon>
    </lineage>
</organism>
<evidence type="ECO:0000313" key="11">
    <source>
        <dbReference type="Proteomes" id="UP000251314"/>
    </source>
</evidence>
<evidence type="ECO:0000256" key="4">
    <source>
        <dbReference type="ARBA" id="ARBA00022759"/>
    </source>
</evidence>
<protein>
    <recommendedName>
        <fullName evidence="7">Integrase catalytic domain-containing protein</fullName>
    </recommendedName>
</protein>
<dbReference type="Pfam" id="PF00665">
    <property type="entry name" value="rve"/>
    <property type="match status" value="1"/>
</dbReference>
<dbReference type="EMBL" id="MJFZ01000340">
    <property type="protein sequence ID" value="RAW31048.1"/>
    <property type="molecule type" value="Genomic_DNA"/>
</dbReference>
<dbReference type="GO" id="GO:0016787">
    <property type="term" value="F:hydrolase activity"/>
    <property type="evidence" value="ECO:0007669"/>
    <property type="project" value="UniProtKB-KW"/>
</dbReference>
<evidence type="ECO:0000256" key="5">
    <source>
        <dbReference type="ARBA" id="ARBA00022801"/>
    </source>
</evidence>
<keyword evidence="11" id="KW-1185">Reference proteome</keyword>
<dbReference type="PANTHER" id="PTHR37984">
    <property type="entry name" value="PROTEIN CBG26694"/>
    <property type="match status" value="1"/>
</dbReference>
<sequence length="531" mass="59246">MGIFTPTRVLMGGTDSVVYCQATVQEMFKEYLYKGLLIWLNDLLGYAASEDGLIKLLRGVLKICATNGLKLDPSKCSFYLRGAKWCGRVISKSDVHHDPARISALQELHPPITGQDLLQFVCALGWMCMSVSGHNRLTQPLVDLMEQVYQVAGERTKRHVAPVQLVDVGWTTVHSDCLKACKDALGHSITQIPADHKSRIFSEQHHEPLMFLGGTFSGSAKAWAIVEKGAYAIIATCTRADYLLHRPGGFTLHMDHRNLRFTFNPSSALTAVPKYTADKLQRWAILLMAYEYAICDISGEDNVWADLLSRWGSKLTSICAVRLVPYEYSPTLNVDFMWPTMPEIRQCQQEAPRPIEIAVQLDDSGILLVAAGQVWIPPAAASLQLRICIVGHVSVAGHRGLETTLAALQQRFWWNDLPADATYFVRHCLHCMSVVGGPPVPRPLGEAMHADRPNELIHWDYLYMGASSTNDKYILVIKGDASKFVWFFAVPDATADTTYNCLMEWFAVFGVCLTWVSDQGTHFKNEVIQAL</sequence>
<evidence type="ECO:0000256" key="6">
    <source>
        <dbReference type="ARBA" id="ARBA00022918"/>
    </source>
</evidence>
<evidence type="ECO:0000313" key="9">
    <source>
        <dbReference type="EMBL" id="KAG2945975.1"/>
    </source>
</evidence>
<dbReference type="VEuPathDB" id="FungiDB:PC110_g12604"/>
<dbReference type="Gene3D" id="1.10.340.70">
    <property type="match status" value="1"/>
</dbReference>
<keyword evidence="2" id="KW-0548">Nucleotidyltransferase</keyword>
<name>A0A329S5W2_9STRA</name>
<evidence type="ECO:0000313" key="10">
    <source>
        <dbReference type="EMBL" id="RAW31048.1"/>
    </source>
</evidence>
<dbReference type="InterPro" id="IPR050951">
    <property type="entry name" value="Retrovirus_Pol_polyprotein"/>
</dbReference>
<keyword evidence="4" id="KW-0255">Endonuclease</keyword>
<dbReference type="InterPro" id="IPR001584">
    <property type="entry name" value="Integrase_cat-core"/>
</dbReference>
<dbReference type="InterPro" id="IPR036397">
    <property type="entry name" value="RNaseH_sf"/>
</dbReference>
<keyword evidence="3" id="KW-0540">Nuclease</keyword>
<dbReference type="GO" id="GO:0003676">
    <property type="term" value="F:nucleic acid binding"/>
    <property type="evidence" value="ECO:0007669"/>
    <property type="project" value="InterPro"/>
</dbReference>
<evidence type="ECO:0000313" key="8">
    <source>
        <dbReference type="EMBL" id="KAG2929467.1"/>
    </source>
</evidence>
<dbReference type="Pfam" id="PF17917">
    <property type="entry name" value="RT_RNaseH"/>
    <property type="match status" value="1"/>
</dbReference>
<dbReference type="Gene3D" id="3.30.420.10">
    <property type="entry name" value="Ribonuclease H-like superfamily/Ribonuclease H"/>
    <property type="match status" value="1"/>
</dbReference>
<dbReference type="AlphaFoldDB" id="A0A329S5W2"/>
<dbReference type="Pfam" id="PF17921">
    <property type="entry name" value="Integrase_H2C2"/>
    <property type="match status" value="1"/>
</dbReference>
<gene>
    <name evidence="10" type="ORF">PC110_g12604</name>
    <name evidence="8" type="ORF">PC115_g6837</name>
    <name evidence="9" type="ORF">PC117_g8004</name>
</gene>
<dbReference type="PANTHER" id="PTHR37984:SF5">
    <property type="entry name" value="PROTEIN NYNRIN-LIKE"/>
    <property type="match status" value="1"/>
</dbReference>
<keyword evidence="1" id="KW-0808">Transferase</keyword>
<evidence type="ECO:0000256" key="1">
    <source>
        <dbReference type="ARBA" id="ARBA00022679"/>
    </source>
</evidence>
<reference evidence="10 11" key="1">
    <citation type="submission" date="2018-01" db="EMBL/GenBank/DDBJ databases">
        <title>Draft genome of the strawberry crown rot pathogen Phytophthora cactorum.</title>
        <authorList>
            <person name="Armitage A.D."/>
            <person name="Lysoe E."/>
            <person name="Nellist C.F."/>
            <person name="Harrison R.J."/>
            <person name="Brurberg M.B."/>
        </authorList>
    </citation>
    <scope>NUCLEOTIDE SEQUENCE [LARGE SCALE GENOMIC DNA]</scope>
    <source>
        <strain evidence="10 11">10300</strain>
    </source>
</reference>
<dbReference type="Proteomes" id="UP000736787">
    <property type="component" value="Unassembled WGS sequence"/>
</dbReference>
<dbReference type="EMBL" id="RCMK01000169">
    <property type="protein sequence ID" value="KAG2945975.1"/>
    <property type="molecule type" value="Genomic_DNA"/>
</dbReference>
<dbReference type="EMBL" id="RCMI01000157">
    <property type="protein sequence ID" value="KAG2929467.1"/>
    <property type="molecule type" value="Genomic_DNA"/>
</dbReference>